<feature type="domain" description="Microcystin LR degradation protein MlrC N-terminal" evidence="2">
    <location>
        <begin position="7"/>
        <end position="222"/>
    </location>
</feature>
<protein>
    <submittedName>
        <fullName evidence="3">Microcystinase C</fullName>
    </submittedName>
</protein>
<dbReference type="InterPro" id="IPR010799">
    <property type="entry name" value="MlrC_C"/>
</dbReference>
<gene>
    <name evidence="3" type="ORF">GBAR_LOCUS9141</name>
</gene>
<evidence type="ECO:0000259" key="2">
    <source>
        <dbReference type="Pfam" id="PF07364"/>
    </source>
</evidence>
<dbReference type="Proteomes" id="UP001174909">
    <property type="component" value="Unassembled WGS sequence"/>
</dbReference>
<accession>A0AA35RN70</accession>
<reference evidence="3" key="1">
    <citation type="submission" date="2023-03" db="EMBL/GenBank/DDBJ databases">
        <authorList>
            <person name="Steffen K."/>
            <person name="Cardenas P."/>
        </authorList>
    </citation>
    <scope>NUCLEOTIDE SEQUENCE</scope>
</reference>
<comment type="caution">
    <text evidence="3">The sequence shown here is derived from an EMBL/GenBank/DDBJ whole genome shotgun (WGS) entry which is preliminary data.</text>
</comment>
<organism evidence="3 4">
    <name type="scientific">Geodia barretti</name>
    <name type="common">Barrett's horny sponge</name>
    <dbReference type="NCBI Taxonomy" id="519541"/>
    <lineage>
        <taxon>Eukaryota</taxon>
        <taxon>Metazoa</taxon>
        <taxon>Porifera</taxon>
        <taxon>Demospongiae</taxon>
        <taxon>Heteroscleromorpha</taxon>
        <taxon>Tetractinellida</taxon>
        <taxon>Astrophorina</taxon>
        <taxon>Geodiidae</taxon>
        <taxon>Geodia</taxon>
    </lineage>
</organism>
<evidence type="ECO:0000259" key="1">
    <source>
        <dbReference type="Pfam" id="PF07171"/>
    </source>
</evidence>
<dbReference type="AlphaFoldDB" id="A0AA35RN70"/>
<dbReference type="EMBL" id="CASHTH010001383">
    <property type="protein sequence ID" value="CAI8014645.1"/>
    <property type="molecule type" value="Genomic_DNA"/>
</dbReference>
<evidence type="ECO:0000313" key="3">
    <source>
        <dbReference type="EMBL" id="CAI8014645.1"/>
    </source>
</evidence>
<keyword evidence="4" id="KW-1185">Reference proteome</keyword>
<proteinExistence type="predicted"/>
<dbReference type="InterPro" id="IPR015995">
    <property type="entry name" value="MlrC_N"/>
</dbReference>
<evidence type="ECO:0000313" key="4">
    <source>
        <dbReference type="Proteomes" id="UP001174909"/>
    </source>
</evidence>
<name>A0AA35RN70_GEOBA</name>
<dbReference type="Pfam" id="PF07364">
    <property type="entry name" value="DUF1485"/>
    <property type="match status" value="1"/>
</dbReference>
<dbReference type="Pfam" id="PF07171">
    <property type="entry name" value="MlrC_C"/>
    <property type="match status" value="1"/>
</dbReference>
<feature type="domain" description="Microcystin LR degradation protein MlrC C-terminal" evidence="1">
    <location>
        <begin position="257"/>
        <end position="432"/>
    </location>
</feature>
<sequence>MSDRSFRVGVGGMIQESHSFSPASSSLERFRSGLYLRGREVFDTLGSCRHEVAGGLSELREAAVPLFFAFAASSGRPLDDPTYCHLQAELLGAIRDAGPLDGLLLVTHGAMVTEADDDGTGRLYAAIRELVGPDLPIVATIDCHANVTQRMVDLTDAMVFYHTQPHVDHVETGALGARILTGILHGGPRPAKAFRSLPMVLPGENGNTTGGAFEPVMREVGRRGAARRPLRRCVRGAAVDGSGRAAAPGDGTFVFGDSADAPGSGATGDSTALLRALLDAGFRRTALLNIVDAAAVDAAEAAGVGAQVRLTIGASLDRTFYQPVPIVARVAGLAPGRFRHETAANTGFPFDLGGVAVLEVGSISIMAMRRAVVQWDPEMYRCAGLEPTTFRVVQVKSPGGFRNAYGPLADRIFIVDLPGLCSPDFSLFPWKRVRRPIFPLDDIREPEPWRAAG</sequence>